<feature type="domain" description="PCI" evidence="2">
    <location>
        <begin position="262"/>
        <end position="441"/>
    </location>
</feature>
<organism evidence="3 4">
    <name type="scientific">Geodia barretti</name>
    <name type="common">Barrett's horny sponge</name>
    <dbReference type="NCBI Taxonomy" id="519541"/>
    <lineage>
        <taxon>Eukaryota</taxon>
        <taxon>Metazoa</taxon>
        <taxon>Porifera</taxon>
        <taxon>Demospongiae</taxon>
        <taxon>Heteroscleromorpha</taxon>
        <taxon>Tetractinellida</taxon>
        <taxon>Astrophorina</taxon>
        <taxon>Geodiidae</taxon>
        <taxon>Geodia</taxon>
    </lineage>
</organism>
<evidence type="ECO:0000313" key="3">
    <source>
        <dbReference type="EMBL" id="CAI8036140.1"/>
    </source>
</evidence>
<proteinExistence type="predicted"/>
<dbReference type="SMART" id="SM00088">
    <property type="entry name" value="PINT"/>
    <property type="match status" value="1"/>
</dbReference>
<protein>
    <submittedName>
        <fullName evidence="3">26S proteasome non-ATPase regulatory subunit 3</fullName>
    </submittedName>
</protein>
<keyword evidence="4" id="KW-1185">Reference proteome</keyword>
<dbReference type="PANTHER" id="PTHR10758:SF2">
    <property type="entry name" value="26S PROTEASOME NON-ATPASE REGULATORY SUBUNIT 3"/>
    <property type="match status" value="1"/>
</dbReference>
<dbReference type="InterPro" id="IPR000717">
    <property type="entry name" value="PCI_dom"/>
</dbReference>
<feature type="non-terminal residue" evidence="3">
    <location>
        <position position="492"/>
    </location>
</feature>
<dbReference type="Gene3D" id="1.25.40.570">
    <property type="match status" value="1"/>
</dbReference>
<gene>
    <name evidence="3" type="ORF">GBAR_LOCUS20280</name>
</gene>
<feature type="region of interest" description="Disordered" evidence="1">
    <location>
        <begin position="434"/>
        <end position="454"/>
    </location>
</feature>
<feature type="compositionally biased region" description="Basic and acidic residues" evidence="1">
    <location>
        <begin position="23"/>
        <end position="45"/>
    </location>
</feature>
<feature type="region of interest" description="Disordered" evidence="1">
    <location>
        <begin position="1"/>
        <end position="45"/>
    </location>
</feature>
<reference evidence="3" key="1">
    <citation type="submission" date="2023-03" db="EMBL/GenBank/DDBJ databases">
        <authorList>
            <person name="Steffen K."/>
            <person name="Cardenas P."/>
        </authorList>
    </citation>
    <scope>NUCLEOTIDE SEQUENCE</scope>
</reference>
<dbReference type="SMART" id="SM00753">
    <property type="entry name" value="PAM"/>
    <property type="match status" value="1"/>
</dbReference>
<sequence>MEKSKKDNEAKDVEMTVGEEEAGNDKAEGGDEAKPKQQAQKDKDLLTFEDVREQMKLIERGVNQKEVRYINRALRGIQSLRKKTNDAILRRVTVAYYPATSPLKEQLLDYLDEPMDGEEVSQYRPRSSKTGQPVILPELDIFVHLLILLRMLDQERMEKAKKCSDALMEKVVAENRRTLDGLSAKCYFYHSRVYEMCGQLAGIRGFLHARLRTATLRHNEEAQAVLMNLLLRNYLHHNLYDQADKLVSKSKFPESANNNEIARQHYYLGRIKAIQLEYSEAYTHLVQAIRKAPASSAVGFRQTANKFAVVVQLLLGQIPDRSTFRDPILRRPLAPYFKLTQAVRNGDLELFSNTLDLYGAQFHSERTYTLIVRLRHNVIKTGVRMISLSYSRVSLEDIAEKLKLDSSIDAEYIVAKAIRDGVIEATIDHEQGFMQSKVRNERSGEERERESPTYTDKIESVWKPVYVNLHVNQFRLTNLFKVSRANGARERE</sequence>
<dbReference type="Pfam" id="PF01399">
    <property type="entry name" value="PCI"/>
    <property type="match status" value="1"/>
</dbReference>
<feature type="compositionally biased region" description="Basic and acidic residues" evidence="1">
    <location>
        <begin position="1"/>
        <end position="14"/>
    </location>
</feature>
<dbReference type="Pfam" id="PF25573">
    <property type="entry name" value="TPR_PSMD3_N"/>
    <property type="match status" value="1"/>
</dbReference>
<name>A0AA35STZ2_GEOBA</name>
<comment type="caution">
    <text evidence="3">The sequence shown here is derived from an EMBL/GenBank/DDBJ whole genome shotgun (WGS) entry which is preliminary data.</text>
</comment>
<dbReference type="GO" id="GO:0008541">
    <property type="term" value="C:proteasome regulatory particle, lid subcomplex"/>
    <property type="evidence" value="ECO:0007669"/>
    <property type="project" value="TreeGrafter"/>
</dbReference>
<dbReference type="EMBL" id="CASHTH010002848">
    <property type="protein sequence ID" value="CAI8036140.1"/>
    <property type="molecule type" value="Genomic_DNA"/>
</dbReference>
<dbReference type="AlphaFoldDB" id="A0AA35STZ2"/>
<feature type="compositionally biased region" description="Basic and acidic residues" evidence="1">
    <location>
        <begin position="438"/>
        <end position="454"/>
    </location>
</feature>
<dbReference type="Proteomes" id="UP001174909">
    <property type="component" value="Unassembled WGS sequence"/>
</dbReference>
<dbReference type="InterPro" id="IPR050756">
    <property type="entry name" value="CSN3"/>
</dbReference>
<evidence type="ECO:0000256" key="1">
    <source>
        <dbReference type="SAM" id="MobiDB-lite"/>
    </source>
</evidence>
<dbReference type="SUPFAM" id="SSF46785">
    <property type="entry name" value="Winged helix' DNA-binding domain"/>
    <property type="match status" value="1"/>
</dbReference>
<evidence type="ECO:0000259" key="2">
    <source>
        <dbReference type="PROSITE" id="PS50250"/>
    </source>
</evidence>
<evidence type="ECO:0000313" key="4">
    <source>
        <dbReference type="Proteomes" id="UP001174909"/>
    </source>
</evidence>
<dbReference type="GO" id="GO:0006511">
    <property type="term" value="P:ubiquitin-dependent protein catabolic process"/>
    <property type="evidence" value="ECO:0007669"/>
    <property type="project" value="TreeGrafter"/>
</dbReference>
<dbReference type="InterPro" id="IPR057985">
    <property type="entry name" value="TPR_PSMD3_N"/>
</dbReference>
<keyword evidence="3" id="KW-0647">Proteasome</keyword>
<dbReference type="PANTHER" id="PTHR10758">
    <property type="entry name" value="26S PROTEASOME NON-ATPASE REGULATORY SUBUNIT 3/COP9 SIGNALOSOME COMPLEX SUBUNIT 3"/>
    <property type="match status" value="1"/>
</dbReference>
<dbReference type="PROSITE" id="PS50250">
    <property type="entry name" value="PCI"/>
    <property type="match status" value="1"/>
</dbReference>
<dbReference type="InterPro" id="IPR036390">
    <property type="entry name" value="WH_DNA-bd_sf"/>
</dbReference>
<accession>A0AA35STZ2</accession>